<dbReference type="GO" id="GO:0070681">
    <property type="term" value="P:glutaminyl-tRNAGln biosynthesis via transamidation"/>
    <property type="evidence" value="ECO:0007669"/>
    <property type="project" value="TreeGrafter"/>
</dbReference>
<dbReference type="EMBL" id="CP004387">
    <property type="protein sequence ID" value="AJD47316.1"/>
    <property type="molecule type" value="Genomic_DNA"/>
</dbReference>
<dbReference type="GO" id="GO:0006412">
    <property type="term" value="P:translation"/>
    <property type="evidence" value="ECO:0007669"/>
    <property type="project" value="UniProtKB-UniRule"/>
</dbReference>
<dbReference type="Gene3D" id="1.10.20.60">
    <property type="entry name" value="Glu-tRNAGln amidotransferase C subunit, N-terminal domain"/>
    <property type="match status" value="1"/>
</dbReference>
<keyword evidence="1" id="KW-0436">Ligase</keyword>
<dbReference type="GO" id="GO:0050566">
    <property type="term" value="F:asparaginyl-tRNA synthase (glutamine-hydrolyzing) activity"/>
    <property type="evidence" value="ECO:0007669"/>
    <property type="project" value="RHEA"/>
</dbReference>
<keyword evidence="1" id="KW-0648">Protein biosynthesis</keyword>
<dbReference type="AlphaFoldDB" id="A0A0B4XJR6"/>
<dbReference type="Pfam" id="PF02686">
    <property type="entry name" value="GatC"/>
    <property type="match status" value="1"/>
</dbReference>
<protein>
    <recommendedName>
        <fullName evidence="1">Aspartyl/glutamyl-tRNA(Asn/Gln) amidotransferase subunit C</fullName>
        <shortName evidence="1">Asp/Glu-ADT subunit C</shortName>
        <ecNumber evidence="1">6.3.5.-</ecNumber>
    </recommendedName>
</protein>
<dbReference type="HOGENOM" id="CLU_105899_2_2_6"/>
<dbReference type="Proteomes" id="UP000006764">
    <property type="component" value="Chromosome"/>
</dbReference>
<dbReference type="InterPro" id="IPR036113">
    <property type="entry name" value="Asp/Glu-ADT_sf_sub_c"/>
</dbReference>
<dbReference type="NCBIfam" id="TIGR00135">
    <property type="entry name" value="gatC"/>
    <property type="match status" value="1"/>
</dbReference>
<dbReference type="InterPro" id="IPR003837">
    <property type="entry name" value="GatC"/>
</dbReference>
<gene>
    <name evidence="1" type="primary">gatC</name>
    <name evidence="2" type="ORF">S7S_04470</name>
</gene>
<reference evidence="2 3" key="1">
    <citation type="journal article" date="2012" name="J. Bacteriol.">
        <title>Genome sequence of an alkane-degrading bacterium, Alcanivorax pacificus type strain W11-5, isolated from deep sea sediment.</title>
        <authorList>
            <person name="Lai Q."/>
            <person name="Shao Z."/>
        </authorList>
    </citation>
    <scope>NUCLEOTIDE SEQUENCE [LARGE SCALE GENOMIC DNA]</scope>
    <source>
        <strain evidence="2 3">W11-5</strain>
    </source>
</reference>
<dbReference type="HAMAP" id="MF_00122">
    <property type="entry name" value="GatC"/>
    <property type="match status" value="1"/>
</dbReference>
<comment type="function">
    <text evidence="1">Allows the formation of correctly charged Asn-tRNA(Asn) or Gln-tRNA(Gln) through the transamidation of misacylated Asp-tRNA(Asn) or Glu-tRNA(Gln) in organisms which lack either or both of asparaginyl-tRNA or glutaminyl-tRNA synthetases. The reaction takes place in the presence of glutamine and ATP through an activated phospho-Asp-tRNA(Asn) or phospho-Glu-tRNA(Gln).</text>
</comment>
<dbReference type="PANTHER" id="PTHR15004">
    <property type="entry name" value="GLUTAMYL-TRNA(GLN) AMIDOTRANSFERASE SUBUNIT C, MITOCHONDRIAL"/>
    <property type="match status" value="1"/>
</dbReference>
<dbReference type="SUPFAM" id="SSF141000">
    <property type="entry name" value="Glu-tRNAGln amidotransferase C subunit"/>
    <property type="match status" value="1"/>
</dbReference>
<sequence>MALDPQALARVAHLARLHLDPTDSAALTDRLNSILDMVNQLQDANVGDVAPMAHPMDVAQTLRADVVTEGDIRAIVQPLAPATGDGCYLVPRVIE</sequence>
<dbReference type="RefSeq" id="WP_008738322.1">
    <property type="nucleotide sequence ID" value="NZ_CP004387.1"/>
</dbReference>
<dbReference type="EC" id="6.3.5.-" evidence="1"/>
<dbReference type="GO" id="GO:0006450">
    <property type="term" value="P:regulation of translational fidelity"/>
    <property type="evidence" value="ECO:0007669"/>
    <property type="project" value="InterPro"/>
</dbReference>
<name>A0A0B4XJR6_9GAMM</name>
<dbReference type="STRING" id="391936.S7S_04470"/>
<comment type="similarity">
    <text evidence="1">Belongs to the GatC family.</text>
</comment>
<dbReference type="PANTHER" id="PTHR15004:SF0">
    <property type="entry name" value="GLUTAMYL-TRNA(GLN) AMIDOTRANSFERASE SUBUNIT C, MITOCHONDRIAL"/>
    <property type="match status" value="1"/>
</dbReference>
<dbReference type="GO" id="GO:0016740">
    <property type="term" value="F:transferase activity"/>
    <property type="evidence" value="ECO:0007669"/>
    <property type="project" value="UniProtKB-KW"/>
</dbReference>
<dbReference type="GO" id="GO:0050567">
    <property type="term" value="F:glutaminyl-tRNA synthase (glutamine-hydrolyzing) activity"/>
    <property type="evidence" value="ECO:0007669"/>
    <property type="project" value="UniProtKB-UniRule"/>
</dbReference>
<evidence type="ECO:0000256" key="1">
    <source>
        <dbReference type="HAMAP-Rule" id="MF_00122"/>
    </source>
</evidence>
<dbReference type="KEGG" id="apac:S7S_04470"/>
<proteinExistence type="inferred from homology"/>
<accession>A0A0B4XJR6</accession>
<keyword evidence="2" id="KW-0808">Transferase</keyword>
<dbReference type="GO" id="GO:0005524">
    <property type="term" value="F:ATP binding"/>
    <property type="evidence" value="ECO:0007669"/>
    <property type="project" value="UniProtKB-KW"/>
</dbReference>
<dbReference type="OrthoDB" id="9794326at2"/>
<evidence type="ECO:0000313" key="2">
    <source>
        <dbReference type="EMBL" id="AJD47316.1"/>
    </source>
</evidence>
<comment type="catalytic activity">
    <reaction evidence="1">
        <text>L-glutamyl-tRNA(Gln) + L-glutamine + ATP + H2O = L-glutaminyl-tRNA(Gln) + L-glutamate + ADP + phosphate + H(+)</text>
        <dbReference type="Rhea" id="RHEA:17521"/>
        <dbReference type="Rhea" id="RHEA-COMP:9681"/>
        <dbReference type="Rhea" id="RHEA-COMP:9684"/>
        <dbReference type="ChEBI" id="CHEBI:15377"/>
        <dbReference type="ChEBI" id="CHEBI:15378"/>
        <dbReference type="ChEBI" id="CHEBI:29985"/>
        <dbReference type="ChEBI" id="CHEBI:30616"/>
        <dbReference type="ChEBI" id="CHEBI:43474"/>
        <dbReference type="ChEBI" id="CHEBI:58359"/>
        <dbReference type="ChEBI" id="CHEBI:78520"/>
        <dbReference type="ChEBI" id="CHEBI:78521"/>
        <dbReference type="ChEBI" id="CHEBI:456216"/>
    </reaction>
</comment>
<keyword evidence="1" id="KW-0547">Nucleotide-binding</keyword>
<comment type="catalytic activity">
    <reaction evidence="1">
        <text>L-aspartyl-tRNA(Asn) + L-glutamine + ATP + H2O = L-asparaginyl-tRNA(Asn) + L-glutamate + ADP + phosphate + 2 H(+)</text>
        <dbReference type="Rhea" id="RHEA:14513"/>
        <dbReference type="Rhea" id="RHEA-COMP:9674"/>
        <dbReference type="Rhea" id="RHEA-COMP:9677"/>
        <dbReference type="ChEBI" id="CHEBI:15377"/>
        <dbReference type="ChEBI" id="CHEBI:15378"/>
        <dbReference type="ChEBI" id="CHEBI:29985"/>
        <dbReference type="ChEBI" id="CHEBI:30616"/>
        <dbReference type="ChEBI" id="CHEBI:43474"/>
        <dbReference type="ChEBI" id="CHEBI:58359"/>
        <dbReference type="ChEBI" id="CHEBI:78515"/>
        <dbReference type="ChEBI" id="CHEBI:78516"/>
        <dbReference type="ChEBI" id="CHEBI:456216"/>
    </reaction>
</comment>
<organism evidence="2 3">
    <name type="scientific">Isoalcanivorax pacificus W11-5</name>
    <dbReference type="NCBI Taxonomy" id="391936"/>
    <lineage>
        <taxon>Bacteria</taxon>
        <taxon>Pseudomonadati</taxon>
        <taxon>Pseudomonadota</taxon>
        <taxon>Gammaproteobacteria</taxon>
        <taxon>Oceanospirillales</taxon>
        <taxon>Alcanivoracaceae</taxon>
        <taxon>Isoalcanivorax</taxon>
    </lineage>
</organism>
<comment type="subunit">
    <text evidence="1">Heterotrimer of A, B and C subunits.</text>
</comment>
<keyword evidence="3" id="KW-1185">Reference proteome</keyword>
<keyword evidence="1" id="KW-0067">ATP-binding</keyword>
<evidence type="ECO:0000313" key="3">
    <source>
        <dbReference type="Proteomes" id="UP000006764"/>
    </source>
</evidence>